<dbReference type="OrthoDB" id="6407690at2759"/>
<gene>
    <name evidence="1" type="primary">NCL1_45747</name>
    <name evidence="1" type="ORF">TNCT_227131</name>
</gene>
<dbReference type="AlphaFoldDB" id="A0A8X6LNJ0"/>
<name>A0A8X6LNJ0_TRICU</name>
<sequence>MTIHFWPTLQLLAYARIARGILYTFELEILKNRFITGSFSAHTDYLKRIEEKVSEILYPAFTITFSHLSVSSGKSEGVKHLVLPTEIQNKLIYIILELCAETRNWYESHSMIFHRYYLDLRNKLSWFSFGIIDRFETARNYIQDKYMSMEERFHFACRYYFENDVQILWANMSPGERFYAIKTVPRTRSMELLLEMLHECTPLNWSRISTLERRNFFLGNYLGIRSYFTKLIGSDTRYMCIFSALQNKSVHHFDLYLCLTRINDNELNNLLTRLPMPAMCELLQSFLDWPLQIMFEDVVNAFKPHINGGIFRHLIKSLVLDKLRLGLQENLYVDPLDSFWNPVSAKYKNHLKQEELYSLVRNALESSHPLGAKKFLFPSTNLEKI</sequence>
<accession>A0A8X6LNJ0</accession>
<proteinExistence type="predicted"/>
<reference evidence="1" key="1">
    <citation type="submission" date="2020-07" db="EMBL/GenBank/DDBJ databases">
        <title>Multicomponent nature underlies the extraordinary mechanical properties of spider dragline silk.</title>
        <authorList>
            <person name="Kono N."/>
            <person name="Nakamura H."/>
            <person name="Mori M."/>
            <person name="Yoshida Y."/>
            <person name="Ohtoshi R."/>
            <person name="Malay A.D."/>
            <person name="Moran D.A.P."/>
            <person name="Tomita M."/>
            <person name="Numata K."/>
            <person name="Arakawa K."/>
        </authorList>
    </citation>
    <scope>NUCLEOTIDE SEQUENCE</scope>
</reference>
<evidence type="ECO:0000313" key="2">
    <source>
        <dbReference type="Proteomes" id="UP000887116"/>
    </source>
</evidence>
<keyword evidence="2" id="KW-1185">Reference proteome</keyword>
<organism evidence="1 2">
    <name type="scientific">Trichonephila clavata</name>
    <name type="common">Joro spider</name>
    <name type="synonym">Nephila clavata</name>
    <dbReference type="NCBI Taxonomy" id="2740835"/>
    <lineage>
        <taxon>Eukaryota</taxon>
        <taxon>Metazoa</taxon>
        <taxon>Ecdysozoa</taxon>
        <taxon>Arthropoda</taxon>
        <taxon>Chelicerata</taxon>
        <taxon>Arachnida</taxon>
        <taxon>Araneae</taxon>
        <taxon>Araneomorphae</taxon>
        <taxon>Entelegynae</taxon>
        <taxon>Araneoidea</taxon>
        <taxon>Nephilidae</taxon>
        <taxon>Trichonephila</taxon>
    </lineage>
</organism>
<evidence type="ECO:0000313" key="1">
    <source>
        <dbReference type="EMBL" id="GFR14947.1"/>
    </source>
</evidence>
<dbReference type="Proteomes" id="UP000887116">
    <property type="component" value="Unassembled WGS sequence"/>
</dbReference>
<protein>
    <submittedName>
        <fullName evidence="1">Uncharacterized protein</fullName>
    </submittedName>
</protein>
<comment type="caution">
    <text evidence="1">The sequence shown here is derived from an EMBL/GenBank/DDBJ whole genome shotgun (WGS) entry which is preliminary data.</text>
</comment>
<dbReference type="EMBL" id="BMAO01007283">
    <property type="protein sequence ID" value="GFR14947.1"/>
    <property type="molecule type" value="Genomic_DNA"/>
</dbReference>